<feature type="region of interest" description="Disordered" evidence="1">
    <location>
        <begin position="435"/>
        <end position="488"/>
    </location>
</feature>
<keyword evidence="2" id="KW-0472">Membrane</keyword>
<reference evidence="5 6" key="1">
    <citation type="submission" date="2020-04" db="EMBL/GenBank/DDBJ databases">
        <title>Perkinsus olseni comparative genomics.</title>
        <authorList>
            <person name="Bogema D.R."/>
        </authorList>
    </citation>
    <scope>NUCLEOTIDE SEQUENCE [LARGE SCALE GENOMIC DNA]</scope>
    <source>
        <strain evidence="5">ATCC PRA-179</strain>
    </source>
</reference>
<dbReference type="InterPro" id="IPR000403">
    <property type="entry name" value="PI3/4_kinase_cat_dom"/>
</dbReference>
<keyword evidence="2" id="KW-0812">Transmembrane</keyword>
<feature type="domain" description="PI3K/PI4K catalytic" evidence="3">
    <location>
        <begin position="1764"/>
        <end position="2107"/>
    </location>
</feature>
<dbReference type="InterPro" id="IPR025749">
    <property type="entry name" value="Sphingomyelin_synth-like_dom"/>
</dbReference>
<feature type="compositionally biased region" description="Acidic residues" evidence="1">
    <location>
        <begin position="2754"/>
        <end position="2772"/>
    </location>
</feature>
<feature type="transmembrane region" description="Helical" evidence="2">
    <location>
        <begin position="32"/>
        <end position="53"/>
    </location>
</feature>
<dbReference type="Pfam" id="PF02260">
    <property type="entry name" value="FATC"/>
    <property type="match status" value="1"/>
</dbReference>
<feature type="compositionally biased region" description="Polar residues" evidence="1">
    <location>
        <begin position="476"/>
        <end position="488"/>
    </location>
</feature>
<dbReference type="EMBL" id="JABAHT010000360">
    <property type="protein sequence ID" value="KAF4657334.1"/>
    <property type="molecule type" value="Genomic_DNA"/>
</dbReference>
<dbReference type="PANTHER" id="PTHR11139">
    <property type="entry name" value="ATAXIA TELANGIECTASIA MUTATED ATM -RELATED"/>
    <property type="match status" value="1"/>
</dbReference>
<sequence length="2961" mass="324939">MVSLTRRPSSGIFTDVLRWVFLPLREAFSLQFLAAAVWLFSCSVWNCMVQVYIDRLYAQQHFGDRHWDPLPDAGFAILPYIKEPHLADQWQTFILGSTLVAFMLLHPQRIKVLKRFCAIQGSVFLLRSITIGATLLPNPYSHCVNEHRQDENIFFEALAVMGGTRATCGDVLFSGHAANITIMALIWNEYCRHFLPPRAYVTVRSTGMWNAKRRTGFNRDYLACAAWLLGYFVPKVLCPILAVAGYLVVIATHFHYTVDVLVGIFVAWKMWRVYHMYVRSPKLLLKAPLLRWFEERTVADLLEAKSELRRIRSRRKRAILGIDDGGASTSTAATASDKFRSPMMARRLDWSSSDDSTSSGRCSCALPMQPVARRRQRPFIRDSSCCYACVADNGWAAQQLPQRLSYVHLSGASQRSEAQYSGSFCHPRMLYRGSTSVHQRPDYSDTYARSVRRPESGRQLAGHGKGGRGGAEERTSGNNHSQPVPPSNDNLEGHYLACIAAFKNQDPVGISAAVAWLNDRGPGKGANLTTPVLAQSGLSFLSVHSPHEGMSLLTCGVSLGQTQPGCKWAANWCLDSVGPYYNSLWQPLDRQRSSERQEIVWGFIDCRLKRDNFGTSEGAAVIELAVAIAEYLDLCRKRHQIPSHADDVGMYFVSQRLYRRVWSILQAESSMTNGAVRTAMKVVKVFSLSTKGIKTIGASVGSLLRTLVEWIMHASALPEDLDLVTSIMQNLRPALSSGSLTELVAKYSDDLSKAMADREGFDSKNPLNGNYRHHQLFSKAYRLSRLIAVLAPPQELDQLLAISPLSAHGWVHLAAMQSKQWQPASAQHLEASVSAFMMACKQIGVASADGDVDGIHACMNVCLEVVKAIGQMRLKMREKQQPWVEQIVSAFLQAVADVDPSLLVDPAIYLTRARVLRELNADNGKTTLVRSRMGPESRALLGMDVTDADTLAVADKSTSTGPPALVPAISSQAVDWIFRGVRPNALVEPYLILTCVTGRTGVGASMHHSALVKVLQKLDDMRALPEVESLVTSVVRGTGEDFSTWQVGALASLLHGFEVYSTLILEKFQRDNPVFLLFSRNRQQLDMWLARLRTSVVYCMCRTWPDITGRFADVKSGLVCEGVAGARVVTRSDLAELLKSVALQGQPRPSESTAGAIMKLATTKVDDQYLLPGLERSLVKFHVEDRPMSVCGLCESVGLVAFDPECRDLVLGIWMKAAVVCDRVAYWPFEDAMTGGGMLPEQQKAAGLLSTWQQTTTRDMGPGKPIGFADATSSDVAASYLTMLQIGLLPSAPGTQEIFEATMGKWEKQDTIAMMLSEIPPLTIHPPDGDLSLYKVDLQRRRNGEDAARELFALTIGEDPTFSMGMTPARLAMFLKLQSDASALPLGIVDHAVNTALAFNAMPHSDLVLTELSRHPSMLQRLIHVAASAGVPAPPKSGQAYYRRWLLDLGVRVWATAGSAEAAAEPRRTFAEYLFHQHTLDPSVEEGTDELCISNYEEYVRTEAFQMKKSASEKASILLKLLSLGMNPALAEEMPCSLWAPLAHQVVSYLRDRRPRVRAFAQAVWDKLCKEDPNRVVWSALSLAGAPGKADPPPHLVPDSAILEPLRRWHPELVEKAGSLCHALRVLSWSFEDSAARVAQWAVSSADPSKLRTVLMSLNSEEAIAEVFGDECHPDARYTKAAQALQAHIAKKIRDMRRERCEAVDVCKSIVDWANGTRHAVQVLTKRGTSQGTQGIRLVEDLAPGLVSMDLTDLSLEGVPVQRVAAKVQCMTTKSRPKRIAFDSPSGRRFDFLLKGADDVRNDALVMQVIRALGDMLDAEALMCAQPSDKEQLFKTYDAITLAPRCGMVRWVHELTSLIQMAKHQPNFREHDMLEWRRLTYEALKNAGINPSKTPRKLWDHGILLQVWRTLRARRQSETGDGFIRTELVLQAGSPKQLFASYRRFAASMAINSAASVFAGMGDRHLENISVHRPTGAVVHIDFSVSFHKGRRLKVPERVPMRLTAGLRSVLQSTPGEFRKLMSDLVAKSRWNAGTRLVDGDVLEERFKYLIPRLLGTVLRLPLVEWSSVQLLPSLVSLRPADRLPKCLSVLVASLKDRASEVGSEVLPAIAGHELVKLTGSELAVVEGLIEDLSRRRMLDGGVGLCLLLQAFDKHGWFRNGLAGAEVYLGDLLSMGEDAMKQTICPGAESVGKVVERLQDAAAELRMGPAAEYASEAEDIQGIRRSAIGEDRERLRLAGLCFYAKLPNAWQWLGYVSSQVSALNSPRIPASHNEAWSRMLSALGRVESLLFADASLRLSGGLLYPVTYGEKLDHFGFPTLDEYSADTLFDPAQCIVDAELESMFERSCDILTGMVEGTDELATKAAAASSSTRWSREDSKILSSLSGLHDLMLPSSTPKALSVLHTDVENLSKALGAAAREESEKKDPSHILARVRHNLTAITKKLDRFVAKAPVVGESGLWQAIEEAEAQTSKTLALVGNDKTDQLTLEVRLLQFRVNALCAGISPSLEIDRLYALQTLSRFVLIPTLRARLCGAFGFSISAAQRAEPKSGRNVREEAEASPAEAKMMAREWAMSEIARRVRAVMRVPKEMEEAIADLRKIRAEISSVGTPDDESLPDTVKESCQSIEAYLHKARELLPAGTAETLKRNYGPLVASINEVAITVGAADFDHAIVDDCVQLRRVLSDEGKADDMEIFGRVLALFGRLGVHIPLARGSKANGDVCEEGTTESALNSSGKNDGERGSSTAPGDSAASDDEVDEDEIEDDSEDDAVAGNDVAPAVRTQLAQEASASGTLASPSEGSQPGKAGGVEEQALVAANVGIRENETEENDPMAALAMQVAKPVSSSPLPTAAAIEKTYCHNLVLSRIFDSDLPLRASVQESGSSPPPGLASPAQAAPLVRWEHMAWSGSIALSASRLVPNPTDNVGAILSSEAVVNQWITEATDEGSLSRMYEGWTSWI</sequence>
<evidence type="ECO:0000259" key="4">
    <source>
        <dbReference type="PROSITE" id="PS51190"/>
    </source>
</evidence>
<feature type="compositionally biased region" description="Polar residues" evidence="1">
    <location>
        <begin position="2729"/>
        <end position="2749"/>
    </location>
</feature>
<dbReference type="GO" id="GO:0004674">
    <property type="term" value="F:protein serine/threonine kinase activity"/>
    <property type="evidence" value="ECO:0007669"/>
    <property type="project" value="TreeGrafter"/>
</dbReference>
<dbReference type="SMART" id="SM00146">
    <property type="entry name" value="PI3Kc"/>
    <property type="match status" value="1"/>
</dbReference>
<evidence type="ECO:0000259" key="3">
    <source>
        <dbReference type="PROSITE" id="PS50290"/>
    </source>
</evidence>
<dbReference type="Gene3D" id="3.30.1010.10">
    <property type="entry name" value="Phosphatidylinositol 3-kinase Catalytic Subunit, Chain A, domain 4"/>
    <property type="match status" value="1"/>
</dbReference>
<evidence type="ECO:0000256" key="1">
    <source>
        <dbReference type="SAM" id="MobiDB-lite"/>
    </source>
</evidence>
<feature type="region of interest" description="Disordered" evidence="1">
    <location>
        <begin position="2718"/>
        <end position="2774"/>
    </location>
</feature>
<evidence type="ECO:0000313" key="5">
    <source>
        <dbReference type="EMBL" id="KAF4657334.1"/>
    </source>
</evidence>
<dbReference type="OrthoDB" id="433725at2759"/>
<feature type="transmembrane region" description="Helical" evidence="2">
    <location>
        <begin position="221"/>
        <end position="249"/>
    </location>
</feature>
<feature type="region of interest" description="Disordered" evidence="1">
    <location>
        <begin position="2787"/>
        <end position="2808"/>
    </location>
</feature>
<dbReference type="Proteomes" id="UP000570595">
    <property type="component" value="Unassembled WGS sequence"/>
</dbReference>
<dbReference type="PROSITE" id="PS50290">
    <property type="entry name" value="PI3_4_KINASE_3"/>
    <property type="match status" value="1"/>
</dbReference>
<dbReference type="Gene3D" id="1.10.1070.11">
    <property type="entry name" value="Phosphatidylinositol 3-/4-kinase, catalytic domain"/>
    <property type="match status" value="1"/>
</dbReference>
<dbReference type="InterPro" id="IPR036940">
    <property type="entry name" value="PI3/4_kinase_cat_sf"/>
</dbReference>
<dbReference type="Pfam" id="PF00454">
    <property type="entry name" value="PI3_PI4_kinase"/>
    <property type="match status" value="1"/>
</dbReference>
<dbReference type="InterPro" id="IPR011009">
    <property type="entry name" value="Kinase-like_dom_sf"/>
</dbReference>
<dbReference type="SMART" id="SM01343">
    <property type="entry name" value="FATC"/>
    <property type="match status" value="1"/>
</dbReference>
<evidence type="ECO:0000256" key="2">
    <source>
        <dbReference type="SAM" id="Phobius"/>
    </source>
</evidence>
<keyword evidence="2" id="KW-1133">Transmembrane helix</keyword>
<accession>A0A7J6LDM0</accession>
<dbReference type="SUPFAM" id="SSF56112">
    <property type="entry name" value="Protein kinase-like (PK-like)"/>
    <property type="match status" value="1"/>
</dbReference>
<protein>
    <recommendedName>
        <fullName evidence="7">Phosphatidylinositol kinase- protein kinase tor1</fullName>
    </recommendedName>
</protein>
<dbReference type="InterPro" id="IPR003152">
    <property type="entry name" value="FATC_dom"/>
</dbReference>
<evidence type="ECO:0008006" key="7">
    <source>
        <dbReference type="Google" id="ProtNLM"/>
    </source>
</evidence>
<evidence type="ECO:0000313" key="6">
    <source>
        <dbReference type="Proteomes" id="UP000570595"/>
    </source>
</evidence>
<gene>
    <name evidence="5" type="ORF">FOZ61_006357</name>
</gene>
<name>A0A7J6LDM0_PEROL</name>
<dbReference type="InterPro" id="IPR050517">
    <property type="entry name" value="DDR_Repair_Kinase"/>
</dbReference>
<feature type="compositionally biased region" description="Polar residues" evidence="1">
    <location>
        <begin position="2787"/>
        <end position="2803"/>
    </location>
</feature>
<organism evidence="5 6">
    <name type="scientific">Perkinsus olseni</name>
    <name type="common">Perkinsus atlanticus</name>
    <dbReference type="NCBI Taxonomy" id="32597"/>
    <lineage>
        <taxon>Eukaryota</taxon>
        <taxon>Sar</taxon>
        <taxon>Alveolata</taxon>
        <taxon>Perkinsozoa</taxon>
        <taxon>Perkinsea</taxon>
        <taxon>Perkinsida</taxon>
        <taxon>Perkinsidae</taxon>
        <taxon>Perkinsus</taxon>
    </lineage>
</organism>
<dbReference type="Pfam" id="PF14360">
    <property type="entry name" value="PAP2_C"/>
    <property type="match status" value="1"/>
</dbReference>
<proteinExistence type="predicted"/>
<feature type="domain" description="FATC" evidence="4">
    <location>
        <begin position="2929"/>
        <end position="2961"/>
    </location>
</feature>
<comment type="caution">
    <text evidence="5">The sequence shown here is derived from an EMBL/GenBank/DDBJ whole genome shotgun (WGS) entry which is preliminary data.</text>
</comment>
<dbReference type="PROSITE" id="PS51190">
    <property type="entry name" value="FATC"/>
    <property type="match status" value="1"/>
</dbReference>
<dbReference type="GO" id="GO:0005634">
    <property type="term" value="C:nucleus"/>
    <property type="evidence" value="ECO:0007669"/>
    <property type="project" value="TreeGrafter"/>
</dbReference>